<accession>A0ACC3BNK9</accession>
<comment type="caution">
    <text evidence="1">The sequence shown here is derived from an EMBL/GenBank/DDBJ whole genome shotgun (WGS) entry which is preliminary data.</text>
</comment>
<protein>
    <submittedName>
        <fullName evidence="1">Uncharacterized protein</fullName>
    </submittedName>
</protein>
<evidence type="ECO:0000313" key="1">
    <source>
        <dbReference type="EMBL" id="KAK1859508.1"/>
    </source>
</evidence>
<dbReference type="EMBL" id="CM020618">
    <property type="protein sequence ID" value="KAK1859508.1"/>
    <property type="molecule type" value="Genomic_DNA"/>
</dbReference>
<dbReference type="Proteomes" id="UP000798662">
    <property type="component" value="Chromosome 1"/>
</dbReference>
<proteinExistence type="predicted"/>
<evidence type="ECO:0000313" key="2">
    <source>
        <dbReference type="Proteomes" id="UP000798662"/>
    </source>
</evidence>
<gene>
    <name evidence="1" type="ORF">I4F81_002102</name>
</gene>
<organism evidence="1 2">
    <name type="scientific">Pyropia yezoensis</name>
    <name type="common">Susabi-nori</name>
    <name type="synonym">Porphyra yezoensis</name>
    <dbReference type="NCBI Taxonomy" id="2788"/>
    <lineage>
        <taxon>Eukaryota</taxon>
        <taxon>Rhodophyta</taxon>
        <taxon>Bangiophyceae</taxon>
        <taxon>Bangiales</taxon>
        <taxon>Bangiaceae</taxon>
        <taxon>Pyropia</taxon>
    </lineage>
</organism>
<keyword evidence="2" id="KW-1185">Reference proteome</keyword>
<sequence length="815" mass="84632">MAPRPPPLYPVDTIVWAKVPGFAWWPARVADTTKTHVKKGVQFIWVLFFNDTNNAWVHPKNISLLTSDTADLYMVKPTHKSYSSIAQAVRMAMEELAESPHPPALEDMAMEATAATAGKSKSVPTTPASAKAAARGSKRRASSATTAKPDKPSKRKRQGSPDDMGDSESAGDAAYDDQEPKDSEEVHVADKDETLAEPARADRRLSTAAEVDAEVDAEIEEAHSKAAEKQLGGSRRSRSKRLSAASGAAASTPRPPKVPKSSKEGKVLKGGGPSSKKVPKPEAGTSLDNVPANDEPTMPLKKKKSRGSEPSGTPGATVPASASAQASDTKELSSEEPSDGKGDPDAFVHRRQVGGGSDAPTGIDPAPTYDAVVFHIHRTTTELLEYGADPNKTPPVPDVAHWDKMHKTTTVDQLAEGVQAIDEAGVQLGAAIEVLSTTRTNLQAASDKVTLASMGNGCLKDFEEAYAAHAAAVKGRADAEDKVARAVRDVIAAKVTVGMLKHSQAGKPVRRLFKRYRSSSKPVDFLCSMLITQWMGIIENSQRESPSDKEHARDAKDMKASSKPRDSKSAKTSKTGKEKESKEDVKEDSSSHSAKAEASTKADVKDSVKNGNGVADGADSEKEKDVDGVDSEAKVPAGTSDAKDASEAAKDEPAASADSAAGDAGAGSASDKAAVVPEKKQSSPHSADGSGADAPNKDDAMDTSETPAKPGGGAEDSDEAVKGSAKGGAKVASAEPASAAGPGSSSPKGMEVDEDAEPKPKAATKKVAASSSDSEDDAEAAAGDKTGDASVAAHDRSNAKHSSDDDKTSDGGSDD</sequence>
<name>A0ACC3BNK9_PYRYE</name>
<reference evidence="1" key="1">
    <citation type="submission" date="2019-11" db="EMBL/GenBank/DDBJ databases">
        <title>Nori genome reveals adaptations in red seaweeds to the harsh intertidal environment.</title>
        <authorList>
            <person name="Wang D."/>
            <person name="Mao Y."/>
        </authorList>
    </citation>
    <scope>NUCLEOTIDE SEQUENCE</scope>
    <source>
        <tissue evidence="1">Gametophyte</tissue>
    </source>
</reference>